<gene>
    <name evidence="8" type="ORF">SGODD07_00798</name>
</gene>
<dbReference type="GO" id="GO:0016987">
    <property type="term" value="F:sigma factor activity"/>
    <property type="evidence" value="ECO:0007669"/>
    <property type="project" value="UniProtKB-KW"/>
</dbReference>
<dbReference type="InterPro" id="IPR013325">
    <property type="entry name" value="RNA_pol_sigma_r2"/>
</dbReference>
<dbReference type="InterPro" id="IPR036388">
    <property type="entry name" value="WH-like_DNA-bd_sf"/>
</dbReference>
<sequence length="186" mass="22113">MFEDYILIQKIKNGDQNAWERVIEKYYHSIYFYCVRRCYGNIELAADLTQDIFLKVIENIKNYRFTGKFYNYLFTIAVHHCNNHYKKKEIEKVEFNESVLSSHESDGIRNLVVDEENKVIQRALNQLSNPQREAIILKYYHDLKVKDIAKITGVGVPTAQSRIHQGLVKLSKFLDQEEFTYDEKNY</sequence>
<keyword evidence="4" id="KW-0238">DNA-binding</keyword>
<evidence type="ECO:0000256" key="3">
    <source>
        <dbReference type="ARBA" id="ARBA00023082"/>
    </source>
</evidence>
<accession>A0A139N831</accession>
<dbReference type="Pfam" id="PF04542">
    <property type="entry name" value="Sigma70_r2"/>
    <property type="match status" value="1"/>
</dbReference>
<dbReference type="InterPro" id="IPR007627">
    <property type="entry name" value="RNA_pol_sigma70_r2"/>
</dbReference>
<evidence type="ECO:0000313" key="9">
    <source>
        <dbReference type="Proteomes" id="UP000070096"/>
    </source>
</evidence>
<dbReference type="GO" id="GO:0003677">
    <property type="term" value="F:DNA binding"/>
    <property type="evidence" value="ECO:0007669"/>
    <property type="project" value="UniProtKB-KW"/>
</dbReference>
<dbReference type="Gene3D" id="1.10.1740.10">
    <property type="match status" value="1"/>
</dbReference>
<evidence type="ECO:0000256" key="2">
    <source>
        <dbReference type="ARBA" id="ARBA00023015"/>
    </source>
</evidence>
<dbReference type="CDD" id="cd06171">
    <property type="entry name" value="Sigma70_r4"/>
    <property type="match status" value="1"/>
</dbReference>
<dbReference type="PATRIC" id="fig|1302.21.peg.891"/>
<dbReference type="NCBIfam" id="TIGR02937">
    <property type="entry name" value="sigma70-ECF"/>
    <property type="match status" value="1"/>
</dbReference>
<dbReference type="GO" id="GO:0006352">
    <property type="term" value="P:DNA-templated transcription initiation"/>
    <property type="evidence" value="ECO:0007669"/>
    <property type="project" value="InterPro"/>
</dbReference>
<evidence type="ECO:0000256" key="5">
    <source>
        <dbReference type="ARBA" id="ARBA00023163"/>
    </source>
</evidence>
<dbReference type="SUPFAM" id="SSF88659">
    <property type="entry name" value="Sigma3 and sigma4 domains of RNA polymerase sigma factors"/>
    <property type="match status" value="1"/>
</dbReference>
<keyword evidence="2" id="KW-0805">Transcription regulation</keyword>
<dbReference type="InterPro" id="IPR013324">
    <property type="entry name" value="RNA_pol_sigma_r3/r4-like"/>
</dbReference>
<dbReference type="InterPro" id="IPR013249">
    <property type="entry name" value="RNA_pol_sigma70_r4_t2"/>
</dbReference>
<feature type="domain" description="RNA polymerase sigma factor 70 region 4 type 2" evidence="7">
    <location>
        <begin position="120"/>
        <end position="170"/>
    </location>
</feature>
<dbReference type="Proteomes" id="UP000070096">
    <property type="component" value="Unassembled WGS sequence"/>
</dbReference>
<evidence type="ECO:0000259" key="7">
    <source>
        <dbReference type="Pfam" id="PF08281"/>
    </source>
</evidence>
<dbReference type="Pfam" id="PF08281">
    <property type="entry name" value="Sigma70_r4_2"/>
    <property type="match status" value="1"/>
</dbReference>
<organism evidence="8 9">
    <name type="scientific">Streptococcus gordonii</name>
    <dbReference type="NCBI Taxonomy" id="1302"/>
    <lineage>
        <taxon>Bacteria</taxon>
        <taxon>Bacillati</taxon>
        <taxon>Bacillota</taxon>
        <taxon>Bacilli</taxon>
        <taxon>Lactobacillales</taxon>
        <taxon>Streptococcaceae</taxon>
        <taxon>Streptococcus</taxon>
    </lineage>
</organism>
<dbReference type="EMBL" id="LQRC01000117">
    <property type="protein sequence ID" value="KXT72226.1"/>
    <property type="molecule type" value="Genomic_DNA"/>
</dbReference>
<comment type="similarity">
    <text evidence="1">Belongs to the sigma-70 factor family. ECF subfamily.</text>
</comment>
<feature type="domain" description="RNA polymerase sigma-70 region 2" evidence="6">
    <location>
        <begin position="23"/>
        <end position="88"/>
    </location>
</feature>
<dbReference type="AlphaFoldDB" id="A0A139N831"/>
<dbReference type="SUPFAM" id="SSF88946">
    <property type="entry name" value="Sigma2 domain of RNA polymerase sigma factors"/>
    <property type="match status" value="1"/>
</dbReference>
<keyword evidence="5" id="KW-0804">Transcription</keyword>
<evidence type="ECO:0000256" key="1">
    <source>
        <dbReference type="ARBA" id="ARBA00010641"/>
    </source>
</evidence>
<dbReference type="InterPro" id="IPR014284">
    <property type="entry name" value="RNA_pol_sigma-70_dom"/>
</dbReference>
<dbReference type="PANTHER" id="PTHR43133:SF8">
    <property type="entry name" value="RNA POLYMERASE SIGMA FACTOR HI_1459-RELATED"/>
    <property type="match status" value="1"/>
</dbReference>
<comment type="caution">
    <text evidence="8">The sequence shown here is derived from an EMBL/GenBank/DDBJ whole genome shotgun (WGS) entry which is preliminary data.</text>
</comment>
<name>A0A139N831_STRGN</name>
<keyword evidence="3" id="KW-0731">Sigma factor</keyword>
<evidence type="ECO:0000313" key="8">
    <source>
        <dbReference type="EMBL" id="KXT72226.1"/>
    </source>
</evidence>
<dbReference type="InterPro" id="IPR039425">
    <property type="entry name" value="RNA_pol_sigma-70-like"/>
</dbReference>
<evidence type="ECO:0000256" key="4">
    <source>
        <dbReference type="ARBA" id="ARBA00023125"/>
    </source>
</evidence>
<dbReference type="Gene3D" id="1.10.10.10">
    <property type="entry name" value="Winged helix-like DNA-binding domain superfamily/Winged helix DNA-binding domain"/>
    <property type="match status" value="1"/>
</dbReference>
<reference evidence="8 9" key="1">
    <citation type="submission" date="2016-01" db="EMBL/GenBank/DDBJ databases">
        <title>Highly variable Streptococcus oralis are common among viridans streptococci isolated from primates.</title>
        <authorList>
            <person name="Denapaite D."/>
            <person name="Rieger M."/>
            <person name="Koendgen S."/>
            <person name="Brueckner R."/>
            <person name="Ochigava I."/>
            <person name="Kappeler P."/>
            <person name="Maetz-Rensing K."/>
            <person name="Leendertz F."/>
            <person name="Hakenbeck R."/>
        </authorList>
    </citation>
    <scope>NUCLEOTIDE SEQUENCE [LARGE SCALE GENOMIC DNA]</scope>
    <source>
        <strain evidence="8 9">DD07</strain>
    </source>
</reference>
<evidence type="ECO:0000259" key="6">
    <source>
        <dbReference type="Pfam" id="PF04542"/>
    </source>
</evidence>
<dbReference type="PANTHER" id="PTHR43133">
    <property type="entry name" value="RNA POLYMERASE ECF-TYPE SIGMA FACTO"/>
    <property type="match status" value="1"/>
</dbReference>
<protein>
    <submittedName>
        <fullName evidence="8">RNA polymerase ECF-type sigma factor</fullName>
    </submittedName>
</protein>
<proteinExistence type="inferred from homology"/>